<dbReference type="RefSeq" id="WP_093610298.1">
    <property type="nucleotide sequence ID" value="NZ_BOMT01000016.1"/>
</dbReference>
<protein>
    <submittedName>
        <fullName evidence="1">Uncharacterized protein</fullName>
    </submittedName>
</protein>
<evidence type="ECO:0000313" key="1">
    <source>
        <dbReference type="EMBL" id="SFE52883.1"/>
    </source>
</evidence>
<sequence>MKPFTGPPTEVDGCAYSVDLDQPACNDTPAVHIAALDRGWGLVAFSACAVHADIARAAAPPVSEHQYGPHCRAGLCWVDAEVTL</sequence>
<keyword evidence="2" id="KW-1185">Reference proteome</keyword>
<gene>
    <name evidence="1" type="ORF">SAMN05421541_102194</name>
</gene>
<dbReference type="STRING" id="35752.SAMN05421541_102194"/>
<reference evidence="1 2" key="1">
    <citation type="submission" date="2016-10" db="EMBL/GenBank/DDBJ databases">
        <authorList>
            <person name="de Groot N.N."/>
        </authorList>
    </citation>
    <scope>NUCLEOTIDE SEQUENCE [LARGE SCALE GENOMIC DNA]</scope>
    <source>
        <strain evidence="1 2">DSM 43019</strain>
    </source>
</reference>
<accession>A0A1I2BC54</accession>
<dbReference type="EMBL" id="FONV01000002">
    <property type="protein sequence ID" value="SFE52883.1"/>
    <property type="molecule type" value="Genomic_DNA"/>
</dbReference>
<evidence type="ECO:0000313" key="2">
    <source>
        <dbReference type="Proteomes" id="UP000199645"/>
    </source>
</evidence>
<dbReference type="Proteomes" id="UP000199645">
    <property type="component" value="Unassembled WGS sequence"/>
</dbReference>
<name>A0A1I2BC54_9ACTN</name>
<proteinExistence type="predicted"/>
<dbReference type="AlphaFoldDB" id="A0A1I2BC54"/>
<organism evidence="1 2">
    <name type="scientific">Actinoplanes philippinensis</name>
    <dbReference type="NCBI Taxonomy" id="35752"/>
    <lineage>
        <taxon>Bacteria</taxon>
        <taxon>Bacillati</taxon>
        <taxon>Actinomycetota</taxon>
        <taxon>Actinomycetes</taxon>
        <taxon>Micromonosporales</taxon>
        <taxon>Micromonosporaceae</taxon>
        <taxon>Actinoplanes</taxon>
    </lineage>
</organism>